<evidence type="ECO:0000313" key="2">
    <source>
        <dbReference type="Proteomes" id="UP000566663"/>
    </source>
</evidence>
<proteinExistence type="predicted"/>
<accession>A0A7W8MG94</accession>
<dbReference type="Proteomes" id="UP000566663">
    <property type="component" value="Unassembled WGS sequence"/>
</dbReference>
<gene>
    <name evidence="1" type="ORF">HNQ67_001517</name>
</gene>
<organism evidence="1 2">
    <name type="scientific">Brevundimonas basaltis</name>
    <dbReference type="NCBI Taxonomy" id="472166"/>
    <lineage>
        <taxon>Bacteria</taxon>
        <taxon>Pseudomonadati</taxon>
        <taxon>Pseudomonadota</taxon>
        <taxon>Alphaproteobacteria</taxon>
        <taxon>Caulobacterales</taxon>
        <taxon>Caulobacteraceae</taxon>
        <taxon>Brevundimonas</taxon>
    </lineage>
</organism>
<sequence>MTDRAIRNLAHLRRTASTARVLNLHMVYEDHGFDPDWMASPLFHTSTLNRALIIKHRLRRNELDAFRPRRQVATKIVIPFDSTDLKSGGRYIFVGQQSFERMMRTAFGIERGHPDMATLKLIDALPSLDPFLLREQLRRSGIEPAPCYFSISEHDLTQMLQFVEGEVRPLVTLSLGGGTDPSESIRRLADKILSNTPGDRMEELQQTLQLRPEEYQEGIFCWKGFLYYKWVLAKLTGDVHSVAAAVRTIKPIGIQDRTARDYLDRSRQVLGDRILAVCEDAARTLRIYDDAYAELTLDARPGGFRDFLLRAPRLFTSLGEQLGAVQHVVSFWQFRFGPGAPPVGVEELIDVFMDFETGLAGRTEDSDVYVLVA</sequence>
<comment type="caution">
    <text evidence="1">The sequence shown here is derived from an EMBL/GenBank/DDBJ whole genome shotgun (WGS) entry which is preliminary data.</text>
</comment>
<name>A0A7W8MG94_9CAUL</name>
<protein>
    <submittedName>
        <fullName evidence="1">Uncharacterized protein</fullName>
    </submittedName>
</protein>
<keyword evidence="2" id="KW-1185">Reference proteome</keyword>
<reference evidence="1 2" key="1">
    <citation type="submission" date="2020-08" db="EMBL/GenBank/DDBJ databases">
        <title>Genomic Encyclopedia of Type Strains, Phase IV (KMG-IV): sequencing the most valuable type-strain genomes for metagenomic binning, comparative biology and taxonomic classification.</title>
        <authorList>
            <person name="Goeker M."/>
        </authorList>
    </citation>
    <scope>NUCLEOTIDE SEQUENCE [LARGE SCALE GENOMIC DNA]</scope>
    <source>
        <strain evidence="1 2">DSM 25335</strain>
    </source>
</reference>
<dbReference type="AlphaFoldDB" id="A0A7W8MG94"/>
<dbReference type="EMBL" id="JACHFZ010000002">
    <property type="protein sequence ID" value="MBB5292003.1"/>
    <property type="molecule type" value="Genomic_DNA"/>
</dbReference>
<evidence type="ECO:0000313" key="1">
    <source>
        <dbReference type="EMBL" id="MBB5292003.1"/>
    </source>
</evidence>
<dbReference type="RefSeq" id="WP_183253941.1">
    <property type="nucleotide sequence ID" value="NZ_BAAAFF010000005.1"/>
</dbReference>